<comment type="similarity">
    <text evidence="1">Belongs to the carnitine/choline acetyltransferase family.</text>
</comment>
<dbReference type="GO" id="GO:0008292">
    <property type="term" value="P:acetylcholine biosynthetic process"/>
    <property type="evidence" value="ECO:0007669"/>
    <property type="project" value="TreeGrafter"/>
</dbReference>
<evidence type="ECO:0000259" key="9">
    <source>
        <dbReference type="Pfam" id="PF00755"/>
    </source>
</evidence>
<dbReference type="Gene3D" id="3.30.559.10">
    <property type="entry name" value="Chloramphenicol acetyltransferase-like domain"/>
    <property type="match status" value="1"/>
</dbReference>
<dbReference type="SUPFAM" id="SSF52777">
    <property type="entry name" value="CoA-dependent acyltransferases"/>
    <property type="match status" value="2"/>
</dbReference>
<keyword evidence="8" id="KW-1133">Transmembrane helix</keyword>
<evidence type="ECO:0000256" key="1">
    <source>
        <dbReference type="ARBA" id="ARBA00005232"/>
    </source>
</evidence>
<dbReference type="InterPro" id="IPR000542">
    <property type="entry name" value="Carn_acyl_trans"/>
</dbReference>
<feature type="active site" description="Proton acceptor" evidence="7">
    <location>
        <position position="102"/>
    </location>
</feature>
<name>A0A914RJC1_PAREQ</name>
<keyword evidence="3" id="KW-0530">Neurotransmitter biosynthesis</keyword>
<organism evidence="10 11">
    <name type="scientific">Parascaris equorum</name>
    <name type="common">Equine roundworm</name>
    <dbReference type="NCBI Taxonomy" id="6256"/>
    <lineage>
        <taxon>Eukaryota</taxon>
        <taxon>Metazoa</taxon>
        <taxon>Ecdysozoa</taxon>
        <taxon>Nematoda</taxon>
        <taxon>Chromadorea</taxon>
        <taxon>Rhabditida</taxon>
        <taxon>Spirurina</taxon>
        <taxon>Ascaridomorpha</taxon>
        <taxon>Ascaridoidea</taxon>
        <taxon>Ascarididae</taxon>
        <taxon>Parascaris</taxon>
    </lineage>
</organism>
<keyword evidence="2" id="KW-0808">Transferase</keyword>
<dbReference type="GO" id="GO:0007274">
    <property type="term" value="P:neuromuscular synaptic transmission"/>
    <property type="evidence" value="ECO:0007669"/>
    <property type="project" value="TreeGrafter"/>
</dbReference>
<feature type="domain" description="Choline/carnitine acyltransferase" evidence="9">
    <location>
        <begin position="86"/>
        <end position="162"/>
    </location>
</feature>
<dbReference type="InterPro" id="IPR039551">
    <property type="entry name" value="Cho/carn_acyl_trans"/>
</dbReference>
<reference evidence="11" key="1">
    <citation type="submission" date="2022-11" db="UniProtKB">
        <authorList>
            <consortium name="WormBaseParasite"/>
        </authorList>
    </citation>
    <scope>IDENTIFICATION</scope>
</reference>
<keyword evidence="4" id="KW-0012">Acyltransferase</keyword>
<dbReference type="PANTHER" id="PTHR22589">
    <property type="entry name" value="CARNITINE O-ACYLTRANSFERASE"/>
    <property type="match status" value="1"/>
</dbReference>
<dbReference type="GO" id="GO:0045202">
    <property type="term" value="C:synapse"/>
    <property type="evidence" value="ECO:0007669"/>
    <property type="project" value="GOC"/>
</dbReference>
<dbReference type="EC" id="2.3.1.6" evidence="5"/>
<dbReference type="GO" id="GO:0004102">
    <property type="term" value="F:choline O-acetyltransferase activity"/>
    <property type="evidence" value="ECO:0007669"/>
    <property type="project" value="UniProtKB-EC"/>
</dbReference>
<dbReference type="GO" id="GO:0005737">
    <property type="term" value="C:cytoplasm"/>
    <property type="evidence" value="ECO:0007669"/>
    <property type="project" value="TreeGrafter"/>
</dbReference>
<evidence type="ECO:0000256" key="6">
    <source>
        <dbReference type="ARBA" id="ARBA00040495"/>
    </source>
</evidence>
<evidence type="ECO:0000256" key="3">
    <source>
        <dbReference type="ARBA" id="ARBA00022979"/>
    </source>
</evidence>
<evidence type="ECO:0000256" key="8">
    <source>
        <dbReference type="SAM" id="Phobius"/>
    </source>
</evidence>
<keyword evidence="10" id="KW-1185">Reference proteome</keyword>
<sequence>MYTRIGGELLNQSEIAHQLSEVVRMCENRPGGTVIPIGGGSCVVLLMFVIMTVNIARERPERIRTSIRIFLERAIFIRQPMKSNCLQLIVSNDGTNGLLIEHSVAEGIVIINMAEYALRVSAQNANRKITDGVKRLLTPKALSWYVAPAAQALLLKQIETFDDPDGFVQLSMQLAYYRLHGRLVSTYESASIRRFFHGRVDNIRAATPESLLWALKKKLFEEAAKKQALITLENITGFGIDNHLCALNVLATEQVERGKLSCLPEIFTDPIWTETMRFPLSTSQVTTSWKNTYLCYGPVVRDGYGCSYNIQANSIIFAPSALKSCPTTNVDKFKGALVESLRDMKMLVT</sequence>
<accession>A0A914RJC1</accession>
<keyword evidence="8" id="KW-0812">Transmembrane</keyword>
<dbReference type="PANTHER" id="PTHR22589:SF14">
    <property type="entry name" value="CHOLINE O-ACETYLTRANSFERASE"/>
    <property type="match status" value="1"/>
</dbReference>
<feature type="transmembrane region" description="Helical" evidence="8">
    <location>
        <begin position="34"/>
        <end position="56"/>
    </location>
</feature>
<dbReference type="Pfam" id="PF00755">
    <property type="entry name" value="Carn_acyltransf"/>
    <property type="match status" value="2"/>
</dbReference>
<evidence type="ECO:0000256" key="5">
    <source>
        <dbReference type="ARBA" id="ARBA00039091"/>
    </source>
</evidence>
<evidence type="ECO:0000256" key="4">
    <source>
        <dbReference type="ARBA" id="ARBA00023315"/>
    </source>
</evidence>
<evidence type="ECO:0000256" key="2">
    <source>
        <dbReference type="ARBA" id="ARBA00022679"/>
    </source>
</evidence>
<keyword evidence="8" id="KW-0472">Membrane</keyword>
<feature type="domain" description="Choline/carnitine acyltransferase" evidence="9">
    <location>
        <begin position="164"/>
        <end position="338"/>
    </location>
</feature>
<dbReference type="AlphaFoldDB" id="A0A914RJC1"/>
<dbReference type="InterPro" id="IPR042231">
    <property type="entry name" value="Cho/carn_acyl_trans_2"/>
</dbReference>
<evidence type="ECO:0000313" key="11">
    <source>
        <dbReference type="WBParaSite" id="PEQ_0000661401-mRNA-1"/>
    </source>
</evidence>
<dbReference type="GO" id="GO:0043005">
    <property type="term" value="C:neuron projection"/>
    <property type="evidence" value="ECO:0007669"/>
    <property type="project" value="TreeGrafter"/>
</dbReference>
<dbReference type="WBParaSite" id="PEQ_0000661401-mRNA-1">
    <property type="protein sequence ID" value="PEQ_0000661401-mRNA-1"/>
    <property type="gene ID" value="PEQ_0000661401"/>
</dbReference>
<evidence type="ECO:0000256" key="7">
    <source>
        <dbReference type="PIRSR" id="PIRSR600542-1"/>
    </source>
</evidence>
<evidence type="ECO:0000313" key="10">
    <source>
        <dbReference type="Proteomes" id="UP000887564"/>
    </source>
</evidence>
<dbReference type="InterPro" id="IPR023213">
    <property type="entry name" value="CAT-like_dom_sf"/>
</dbReference>
<dbReference type="Gene3D" id="3.30.559.70">
    <property type="entry name" value="Choline/Carnitine o-acyltransferase, domain 2"/>
    <property type="match status" value="1"/>
</dbReference>
<proteinExistence type="inferred from homology"/>
<dbReference type="Proteomes" id="UP000887564">
    <property type="component" value="Unplaced"/>
</dbReference>
<protein>
    <recommendedName>
        <fullName evidence="6">Choline O-acetyltransferase</fullName>
        <ecNumber evidence="5">2.3.1.6</ecNumber>
    </recommendedName>
</protein>